<dbReference type="InterPro" id="IPR005828">
    <property type="entry name" value="MFS_sugar_transport-like"/>
</dbReference>
<evidence type="ECO:0000256" key="2">
    <source>
        <dbReference type="ARBA" id="ARBA00010992"/>
    </source>
</evidence>
<accession>A0AAV2R987</accession>
<feature type="transmembrane region" description="Helical" evidence="8">
    <location>
        <begin position="458"/>
        <end position="480"/>
    </location>
</feature>
<keyword evidence="3 7" id="KW-0813">Transport</keyword>
<protein>
    <recommendedName>
        <fullName evidence="9">Major facilitator superfamily (MFS) profile domain-containing protein</fullName>
    </recommendedName>
</protein>
<dbReference type="EMBL" id="CAXKWB010016832">
    <property type="protein sequence ID" value="CAL4117250.1"/>
    <property type="molecule type" value="Genomic_DNA"/>
</dbReference>
<dbReference type="InterPro" id="IPR005829">
    <property type="entry name" value="Sugar_transporter_CS"/>
</dbReference>
<evidence type="ECO:0000313" key="10">
    <source>
        <dbReference type="EMBL" id="CAL4117250.1"/>
    </source>
</evidence>
<feature type="transmembrane region" description="Helical" evidence="8">
    <location>
        <begin position="112"/>
        <end position="132"/>
    </location>
</feature>
<comment type="similarity">
    <text evidence="2 7">Belongs to the major facilitator superfamily. Sugar transporter (TC 2.A.1.1) family.</text>
</comment>
<feature type="transmembrane region" description="Helical" evidence="8">
    <location>
        <begin position="81"/>
        <end position="100"/>
    </location>
</feature>
<proteinExistence type="inferred from homology"/>
<evidence type="ECO:0000256" key="7">
    <source>
        <dbReference type="RuleBase" id="RU003346"/>
    </source>
</evidence>
<dbReference type="Pfam" id="PF00083">
    <property type="entry name" value="Sugar_tr"/>
    <property type="match status" value="2"/>
</dbReference>
<evidence type="ECO:0000256" key="6">
    <source>
        <dbReference type="ARBA" id="ARBA00023136"/>
    </source>
</evidence>
<keyword evidence="4 8" id="KW-0812">Transmembrane</keyword>
<dbReference type="SUPFAM" id="SSF103473">
    <property type="entry name" value="MFS general substrate transporter"/>
    <property type="match status" value="1"/>
</dbReference>
<dbReference type="AlphaFoldDB" id="A0AAV2R987"/>
<feature type="domain" description="Major facilitator superfamily (MFS) profile" evidence="9">
    <location>
        <begin position="1"/>
        <end position="551"/>
    </location>
</feature>
<evidence type="ECO:0000256" key="4">
    <source>
        <dbReference type="ARBA" id="ARBA00022692"/>
    </source>
</evidence>
<dbReference type="GO" id="GO:0005366">
    <property type="term" value="F:myo-inositol:proton symporter activity"/>
    <property type="evidence" value="ECO:0007669"/>
    <property type="project" value="TreeGrafter"/>
</dbReference>
<dbReference type="PROSITE" id="PS00216">
    <property type="entry name" value="SUGAR_TRANSPORT_1"/>
    <property type="match status" value="2"/>
</dbReference>
<evidence type="ECO:0000256" key="8">
    <source>
        <dbReference type="SAM" id="Phobius"/>
    </source>
</evidence>
<name>A0AAV2R987_MEGNR</name>
<dbReference type="Gene3D" id="1.20.1250.20">
    <property type="entry name" value="MFS general substrate transporter like domains"/>
    <property type="match status" value="2"/>
</dbReference>
<dbReference type="PANTHER" id="PTHR48020">
    <property type="entry name" value="PROTON MYO-INOSITOL COTRANSPORTER"/>
    <property type="match status" value="1"/>
</dbReference>
<dbReference type="PROSITE" id="PS50850">
    <property type="entry name" value="MFS"/>
    <property type="match status" value="1"/>
</dbReference>
<feature type="transmembrane region" description="Helical" evidence="8">
    <location>
        <begin position="171"/>
        <end position="194"/>
    </location>
</feature>
<feature type="transmembrane region" description="Helical" evidence="8">
    <location>
        <begin position="529"/>
        <end position="547"/>
    </location>
</feature>
<keyword evidence="11" id="KW-1185">Reference proteome</keyword>
<feature type="non-terminal residue" evidence="10">
    <location>
        <position position="582"/>
    </location>
</feature>
<dbReference type="Proteomes" id="UP001497623">
    <property type="component" value="Unassembled WGS sequence"/>
</dbReference>
<dbReference type="PROSITE" id="PS00217">
    <property type="entry name" value="SUGAR_TRANSPORT_2"/>
    <property type="match status" value="1"/>
</dbReference>
<feature type="transmembrane region" description="Helical" evidence="8">
    <location>
        <begin position="283"/>
        <end position="305"/>
    </location>
</feature>
<comment type="subcellular location">
    <subcellularLocation>
        <location evidence="1">Membrane</location>
        <topology evidence="1">Multi-pass membrane protein</topology>
    </subcellularLocation>
</comment>
<dbReference type="NCBIfam" id="TIGR00879">
    <property type="entry name" value="SP"/>
    <property type="match status" value="1"/>
</dbReference>
<keyword evidence="5 8" id="KW-1133">Transmembrane helix</keyword>
<organism evidence="10 11">
    <name type="scientific">Meganyctiphanes norvegica</name>
    <name type="common">Northern krill</name>
    <name type="synonym">Thysanopoda norvegica</name>
    <dbReference type="NCBI Taxonomy" id="48144"/>
    <lineage>
        <taxon>Eukaryota</taxon>
        <taxon>Metazoa</taxon>
        <taxon>Ecdysozoa</taxon>
        <taxon>Arthropoda</taxon>
        <taxon>Crustacea</taxon>
        <taxon>Multicrustacea</taxon>
        <taxon>Malacostraca</taxon>
        <taxon>Eumalacostraca</taxon>
        <taxon>Eucarida</taxon>
        <taxon>Euphausiacea</taxon>
        <taxon>Euphausiidae</taxon>
        <taxon>Meganyctiphanes</taxon>
    </lineage>
</organism>
<evidence type="ECO:0000313" key="11">
    <source>
        <dbReference type="Proteomes" id="UP001497623"/>
    </source>
</evidence>
<dbReference type="InterPro" id="IPR050814">
    <property type="entry name" value="Myo-inositol_Transporter"/>
</dbReference>
<dbReference type="PRINTS" id="PR00171">
    <property type="entry name" value="SUGRTRNSPORT"/>
</dbReference>
<keyword evidence="6 8" id="KW-0472">Membrane</keyword>
<dbReference type="PANTHER" id="PTHR48020:SF12">
    <property type="entry name" value="PROTON MYO-INOSITOL COTRANSPORTER"/>
    <property type="match status" value="1"/>
</dbReference>
<gene>
    <name evidence="10" type="ORF">MNOR_LOCUS21150</name>
</gene>
<evidence type="ECO:0000256" key="5">
    <source>
        <dbReference type="ARBA" id="ARBA00022989"/>
    </source>
</evidence>
<feature type="transmembrane region" description="Helical" evidence="8">
    <location>
        <begin position="350"/>
        <end position="374"/>
    </location>
</feature>
<feature type="transmembrane region" description="Helical" evidence="8">
    <location>
        <begin position="320"/>
        <end position="343"/>
    </location>
</feature>
<feature type="transmembrane region" description="Helical" evidence="8">
    <location>
        <begin position="492"/>
        <end position="517"/>
    </location>
</feature>
<dbReference type="InterPro" id="IPR020846">
    <property type="entry name" value="MFS_dom"/>
</dbReference>
<comment type="caution">
    <text evidence="10">The sequence shown here is derived from an EMBL/GenBank/DDBJ whole genome shotgun (WGS) entry which is preliminary data.</text>
</comment>
<dbReference type="InterPro" id="IPR003663">
    <property type="entry name" value="Sugar/inositol_transpt"/>
</dbReference>
<evidence type="ECO:0000256" key="1">
    <source>
        <dbReference type="ARBA" id="ARBA00004141"/>
    </source>
</evidence>
<feature type="transmembrane region" description="Helical" evidence="8">
    <location>
        <begin position="138"/>
        <end position="159"/>
    </location>
</feature>
<reference evidence="10 11" key="1">
    <citation type="submission" date="2024-05" db="EMBL/GenBank/DDBJ databases">
        <authorList>
            <person name="Wallberg A."/>
        </authorList>
    </citation>
    <scope>NUCLEOTIDE SEQUENCE [LARGE SCALE GENOMIC DNA]</scope>
</reference>
<evidence type="ECO:0000259" key="9">
    <source>
        <dbReference type="PROSITE" id="PS50850"/>
    </source>
</evidence>
<sequence>MDIVFLVLLRPIGRIEISSKLPKNDQIDKSDPTCMSTGFHMRSNIMPCVNKLLGLLFGSAKCLWFNSPLVQLKEEFALSTIWHEAIVSATILTAWLFALVAGPCSDRFGRKAVILMASLVFAVGAILMGAAPEKITLLIGRLIVGIGIGLASMSVPMYLSEVAPADFRGRLVVVNNAFITGGQFIASLLCGALSTTNNGWRWMMGLAGVPAAIQLAGFLYLPESPRWLVANGKINEARAVLEKVRNPSDNKEEELSSIVEAVANSEEQSGIGEVIRSVTVRRALIIGCLLQLFQQISGINTVMYYSASIITMAGVTDKSLAIWLSAVTSSINFFCTFIGMWLVDKVGRRILTIGSLLGSTAALFALALSFHLAYLNSPVLSDDQDPGTCAAHTCGICTSKSACGFCFAGDMKNITEASCVLANHSSYNEMSKDGLCSNQTLIEEGEVTFAYDWCPYQYGWFSILGLGLYLFAFAPGMGPMPWTINSEIYPGWARATCTSIATSVNWASNLLVSLTFLTLTEVLLKHGAFYLYMGLAGLGTLVFYLILPETKGVPLENIEEVFSHPLGSKASRSEWKPKTRSF</sequence>
<dbReference type="GO" id="GO:0016324">
    <property type="term" value="C:apical plasma membrane"/>
    <property type="evidence" value="ECO:0007669"/>
    <property type="project" value="TreeGrafter"/>
</dbReference>
<feature type="transmembrane region" description="Helical" evidence="8">
    <location>
        <begin position="200"/>
        <end position="221"/>
    </location>
</feature>
<evidence type="ECO:0000256" key="3">
    <source>
        <dbReference type="ARBA" id="ARBA00022448"/>
    </source>
</evidence>
<dbReference type="InterPro" id="IPR036259">
    <property type="entry name" value="MFS_trans_sf"/>
</dbReference>